<evidence type="ECO:0000256" key="3">
    <source>
        <dbReference type="SAM" id="MobiDB-lite"/>
    </source>
</evidence>
<evidence type="ECO:0000313" key="5">
    <source>
        <dbReference type="Proteomes" id="UP000266895"/>
    </source>
</evidence>
<dbReference type="InterPro" id="IPR027417">
    <property type="entry name" value="P-loop_NTPase"/>
</dbReference>
<evidence type="ECO:0000313" key="4">
    <source>
        <dbReference type="EMBL" id="VEG29939.1"/>
    </source>
</evidence>
<feature type="region of interest" description="Disordered" evidence="3">
    <location>
        <begin position="195"/>
        <end position="214"/>
    </location>
</feature>
<feature type="region of interest" description="Disordered" evidence="3">
    <location>
        <begin position="482"/>
        <end position="575"/>
    </location>
</feature>
<dbReference type="GO" id="GO:0016887">
    <property type="term" value="F:ATP hydrolysis activity"/>
    <property type="evidence" value="ECO:0007669"/>
    <property type="project" value="TreeGrafter"/>
</dbReference>
<feature type="compositionally biased region" description="Low complexity" evidence="3">
    <location>
        <begin position="195"/>
        <end position="208"/>
    </location>
</feature>
<dbReference type="Proteomes" id="UP000266895">
    <property type="component" value="Chromosome"/>
</dbReference>
<gene>
    <name evidence="4" type="ORF">NCTC11636_02412</name>
</gene>
<dbReference type="GO" id="GO:0009898">
    <property type="term" value="C:cytoplasmic side of plasma membrane"/>
    <property type="evidence" value="ECO:0007669"/>
    <property type="project" value="TreeGrafter"/>
</dbReference>
<feature type="region of interest" description="Disordered" evidence="3">
    <location>
        <begin position="123"/>
        <end position="185"/>
    </location>
</feature>
<dbReference type="PANTHER" id="PTHR43384:SF6">
    <property type="entry name" value="SEPTUM SITE-DETERMINING PROTEIN MIND HOMOLOG, CHLOROPLASTIC"/>
    <property type="match status" value="1"/>
</dbReference>
<feature type="compositionally biased region" description="Basic and acidic residues" evidence="3">
    <location>
        <begin position="505"/>
        <end position="519"/>
    </location>
</feature>
<evidence type="ECO:0000256" key="2">
    <source>
        <dbReference type="ARBA" id="ARBA00022840"/>
    </source>
</evidence>
<organism evidence="4 5">
    <name type="scientific">Actinomyces howellii</name>
    <dbReference type="NCBI Taxonomy" id="52771"/>
    <lineage>
        <taxon>Bacteria</taxon>
        <taxon>Bacillati</taxon>
        <taxon>Actinomycetota</taxon>
        <taxon>Actinomycetes</taxon>
        <taxon>Actinomycetales</taxon>
        <taxon>Actinomycetaceae</taxon>
        <taxon>Actinomyces</taxon>
    </lineage>
</organism>
<reference evidence="4 5" key="1">
    <citation type="submission" date="2018-12" db="EMBL/GenBank/DDBJ databases">
        <authorList>
            <consortium name="Pathogen Informatics"/>
        </authorList>
    </citation>
    <scope>NUCLEOTIDE SEQUENCE [LARGE SCALE GENOMIC DNA]</scope>
    <source>
        <strain evidence="4 5">NCTC11636</strain>
    </source>
</reference>
<sequence length="575" mass="59091">MAVERQDRGVLLALSGDDSEVLRALQGPGSGLVVVRRCADTAELLSAAMAGLARLVVVDTGFDDLDRTVLDRLDHAGAAGVLLTPPDEAERWESAGWAIEDLDADPGRVRARLQRVARELELASSQGSELASSQGSQGSRGSQGLSPGVQATGPGVPGRPPAQGPAEADEPWAGGAPLDADGGDDEDLWAELEATQAGAGSSRPSGGASDPGEQALEEDLGGLVVVWGPHGSPGRSVVAASLAHGLAARGVTVLVDADVEAPCLTQLLGLPEDSSALATAARLASRGRLDDEALGQVLVPVAPGQWLLSGLGRPGRWRELPPAAMPDVWHQCRRAAAWTVVDVAGGAIDDSVDGYTLEPGRGAVAADLVRRADVVVLVGACDPVSVRRLLQLSADLGDGTRPAGRVQVVVNRVRASVAGPTPSRSVREVLARFGGMEDVLTLPEDDLTADQCLMEGRSVLAAAPASPLGRALAELTDRVDPEAGAGRAAGSSRSRLRLWRRRERGAREGARSQGAREVEAGAQSDGAREAPVGAGVMSGSGTQEPVGPLSGSLPPVVAPPPPPPDDPEARGRHRR</sequence>
<feature type="compositionally biased region" description="Low complexity" evidence="3">
    <location>
        <begin position="171"/>
        <end position="180"/>
    </location>
</feature>
<feature type="compositionally biased region" description="Low complexity" evidence="3">
    <location>
        <begin position="132"/>
        <end position="148"/>
    </location>
</feature>
<dbReference type="GO" id="GO:0005524">
    <property type="term" value="F:ATP binding"/>
    <property type="evidence" value="ECO:0007669"/>
    <property type="project" value="UniProtKB-KW"/>
</dbReference>
<feature type="compositionally biased region" description="Low complexity" evidence="3">
    <location>
        <begin position="482"/>
        <end position="493"/>
    </location>
</feature>
<dbReference type="GO" id="GO:0051782">
    <property type="term" value="P:negative regulation of cell division"/>
    <property type="evidence" value="ECO:0007669"/>
    <property type="project" value="TreeGrafter"/>
</dbReference>
<keyword evidence="5" id="KW-1185">Reference proteome</keyword>
<evidence type="ECO:0000256" key="1">
    <source>
        <dbReference type="ARBA" id="ARBA00022741"/>
    </source>
</evidence>
<dbReference type="Gene3D" id="3.40.50.300">
    <property type="entry name" value="P-loop containing nucleotide triphosphate hydrolases"/>
    <property type="match status" value="1"/>
</dbReference>
<keyword evidence="2" id="KW-0067">ATP-binding</keyword>
<dbReference type="RefSeq" id="WP_232009765.1">
    <property type="nucleotide sequence ID" value="NZ_LR134350.1"/>
</dbReference>
<name>A0A3S4RH37_9ACTO</name>
<accession>A0A3S4RH37</accession>
<feature type="compositionally biased region" description="Basic residues" evidence="3">
    <location>
        <begin position="494"/>
        <end position="504"/>
    </location>
</feature>
<dbReference type="EMBL" id="LR134350">
    <property type="protein sequence ID" value="VEG29939.1"/>
    <property type="molecule type" value="Genomic_DNA"/>
</dbReference>
<keyword evidence="1" id="KW-0547">Nucleotide-binding</keyword>
<dbReference type="KEGG" id="ahw:NCTC11636_02412"/>
<proteinExistence type="predicted"/>
<dbReference type="SUPFAM" id="SSF52540">
    <property type="entry name" value="P-loop containing nucleoside triphosphate hydrolases"/>
    <property type="match status" value="1"/>
</dbReference>
<dbReference type="AlphaFoldDB" id="A0A3S4RH37"/>
<protein>
    <submittedName>
        <fullName evidence="4">Flp pilus assembly protein, ATPase CpaE</fullName>
    </submittedName>
</protein>
<dbReference type="InterPro" id="IPR050625">
    <property type="entry name" value="ParA/MinD_ATPase"/>
</dbReference>
<dbReference type="GO" id="GO:0005829">
    <property type="term" value="C:cytosol"/>
    <property type="evidence" value="ECO:0007669"/>
    <property type="project" value="TreeGrafter"/>
</dbReference>
<dbReference type="PANTHER" id="PTHR43384">
    <property type="entry name" value="SEPTUM SITE-DETERMINING PROTEIN MIND HOMOLOG, CHLOROPLASTIC-RELATED"/>
    <property type="match status" value="1"/>
</dbReference>